<name>A0A4Q7NQ76_9ACTN</name>
<dbReference type="Gene3D" id="3.40.50.300">
    <property type="entry name" value="P-loop containing nucleotide triphosphate hydrolases"/>
    <property type="match status" value="2"/>
</dbReference>
<dbReference type="GO" id="GO:0043190">
    <property type="term" value="C:ATP-binding cassette (ABC) transporter complex"/>
    <property type="evidence" value="ECO:0007669"/>
    <property type="project" value="TreeGrafter"/>
</dbReference>
<dbReference type="CDD" id="cd03225">
    <property type="entry name" value="ABC_cobalt_CbiO_domain1"/>
    <property type="match status" value="2"/>
</dbReference>
<dbReference type="InterPro" id="IPR015856">
    <property type="entry name" value="ABC_transpr_CbiO/EcfA_su"/>
</dbReference>
<comment type="caution">
    <text evidence="6">The sequence shown here is derived from an EMBL/GenBank/DDBJ whole genome shotgun (WGS) entry which is preliminary data.</text>
</comment>
<dbReference type="GO" id="GO:0042626">
    <property type="term" value="F:ATPase-coupled transmembrane transporter activity"/>
    <property type="evidence" value="ECO:0007669"/>
    <property type="project" value="TreeGrafter"/>
</dbReference>
<dbReference type="GO" id="GO:0005524">
    <property type="term" value="F:ATP binding"/>
    <property type="evidence" value="ECO:0007669"/>
    <property type="project" value="UniProtKB-KW"/>
</dbReference>
<evidence type="ECO:0000256" key="2">
    <source>
        <dbReference type="ARBA" id="ARBA00022448"/>
    </source>
</evidence>
<dbReference type="InterPro" id="IPR050095">
    <property type="entry name" value="ECF_ABC_transporter_ATP-bd"/>
</dbReference>
<evidence type="ECO:0000256" key="3">
    <source>
        <dbReference type="ARBA" id="ARBA00022741"/>
    </source>
</evidence>
<dbReference type="PROSITE" id="PS00211">
    <property type="entry name" value="ABC_TRANSPORTER_1"/>
    <property type="match status" value="2"/>
</dbReference>
<dbReference type="PANTHER" id="PTHR43553:SF24">
    <property type="entry name" value="ENERGY-COUPLING FACTOR TRANSPORTER ATP-BINDING PROTEIN ECFA1"/>
    <property type="match status" value="1"/>
</dbReference>
<dbReference type="SMART" id="SM00382">
    <property type="entry name" value="AAA"/>
    <property type="match status" value="2"/>
</dbReference>
<dbReference type="RefSeq" id="WP_231116365.1">
    <property type="nucleotide sequence ID" value="NZ_SGXD01000003.1"/>
</dbReference>
<dbReference type="InterPro" id="IPR003439">
    <property type="entry name" value="ABC_transporter-like_ATP-bd"/>
</dbReference>
<gene>
    <name evidence="6" type="ORF">EV189_2663</name>
</gene>
<protein>
    <submittedName>
        <fullName evidence="6">Energy-coupling factor transport system ATP-binding protein</fullName>
    </submittedName>
</protein>
<dbReference type="InterPro" id="IPR017871">
    <property type="entry name" value="ABC_transporter-like_CS"/>
</dbReference>
<dbReference type="InterPro" id="IPR027417">
    <property type="entry name" value="P-loop_NTPase"/>
</dbReference>
<dbReference type="PROSITE" id="PS50893">
    <property type="entry name" value="ABC_TRANSPORTER_2"/>
    <property type="match status" value="2"/>
</dbReference>
<comment type="similarity">
    <text evidence="1">Belongs to the ABC transporter superfamily.</text>
</comment>
<organism evidence="6 7">
    <name type="scientific">Motilibacter rhizosphaerae</name>
    <dbReference type="NCBI Taxonomy" id="598652"/>
    <lineage>
        <taxon>Bacteria</taxon>
        <taxon>Bacillati</taxon>
        <taxon>Actinomycetota</taxon>
        <taxon>Actinomycetes</taxon>
        <taxon>Motilibacterales</taxon>
        <taxon>Motilibacteraceae</taxon>
        <taxon>Motilibacter</taxon>
    </lineage>
</organism>
<dbReference type="PANTHER" id="PTHR43553">
    <property type="entry name" value="HEAVY METAL TRANSPORTER"/>
    <property type="match status" value="1"/>
</dbReference>
<feature type="domain" description="ABC transporter" evidence="5">
    <location>
        <begin position="275"/>
        <end position="481"/>
    </location>
</feature>
<keyword evidence="4 6" id="KW-0067">ATP-binding</keyword>
<evidence type="ECO:0000313" key="6">
    <source>
        <dbReference type="EMBL" id="RZS87238.1"/>
    </source>
</evidence>
<dbReference type="Proteomes" id="UP000293638">
    <property type="component" value="Unassembled WGS sequence"/>
</dbReference>
<proteinExistence type="inferred from homology"/>
<dbReference type="SUPFAM" id="SSF52540">
    <property type="entry name" value="P-loop containing nucleoside triphosphate hydrolases"/>
    <property type="match status" value="2"/>
</dbReference>
<accession>A0A4Q7NQ76</accession>
<reference evidence="6 7" key="1">
    <citation type="submission" date="2019-02" db="EMBL/GenBank/DDBJ databases">
        <title>Genomic Encyclopedia of Type Strains, Phase IV (KMG-IV): sequencing the most valuable type-strain genomes for metagenomic binning, comparative biology and taxonomic classification.</title>
        <authorList>
            <person name="Goeker M."/>
        </authorList>
    </citation>
    <scope>NUCLEOTIDE SEQUENCE [LARGE SCALE GENOMIC DNA]</scope>
    <source>
        <strain evidence="6 7">DSM 45622</strain>
    </source>
</reference>
<evidence type="ECO:0000256" key="1">
    <source>
        <dbReference type="ARBA" id="ARBA00005417"/>
    </source>
</evidence>
<dbReference type="GO" id="GO:0016887">
    <property type="term" value="F:ATP hydrolysis activity"/>
    <property type="evidence" value="ECO:0007669"/>
    <property type="project" value="InterPro"/>
</dbReference>
<keyword evidence="7" id="KW-1185">Reference proteome</keyword>
<evidence type="ECO:0000256" key="4">
    <source>
        <dbReference type="ARBA" id="ARBA00022840"/>
    </source>
</evidence>
<dbReference type="Pfam" id="PF00005">
    <property type="entry name" value="ABC_tran"/>
    <property type="match status" value="2"/>
</dbReference>
<dbReference type="EMBL" id="SGXD01000003">
    <property type="protein sequence ID" value="RZS87238.1"/>
    <property type="molecule type" value="Genomic_DNA"/>
</dbReference>
<dbReference type="InterPro" id="IPR003593">
    <property type="entry name" value="AAA+_ATPase"/>
</dbReference>
<evidence type="ECO:0000313" key="7">
    <source>
        <dbReference type="Proteomes" id="UP000293638"/>
    </source>
</evidence>
<evidence type="ECO:0000259" key="5">
    <source>
        <dbReference type="PROSITE" id="PS50893"/>
    </source>
</evidence>
<keyword evidence="2" id="KW-0813">Transport</keyword>
<dbReference type="AlphaFoldDB" id="A0A4Q7NQ76"/>
<feature type="domain" description="ABC transporter" evidence="5">
    <location>
        <begin position="13"/>
        <end position="253"/>
    </location>
</feature>
<sequence length="481" mass="50166">MGQLGLAPAAAGLRPVEVRARGWGWRHAGRRAWAVRDVDLAVRAGERVLVVGRSGAGKSTLLAGVAGLLDPATAEESAGELLLDGTSARAARARAGLLQQDPQAGLVLARAGDDVAFGLESWGVPPDAIWPRVRAAVDAVGFRHPLDHPTAGLSGGEAQRLGLAGLLALRPGLVLLDEPTANLDPEGVADVRRAVGDVLEQSGATLLLVEHRPGPWLDLVDRVVVLGPTGVEADGPPDAVLAGERGRALAEDGVWVPGYEPVPAPLVPSPGAVVLEARGVGHRHRGAERDTPAPLDLELRAGEAVAVTGRNGAGKTTLGRALGGLLRPAYGPVVVPGEPEPLHRWRAARLARTVGSVFQRPAQQFLTGTVEDEVALAPRGTTTDPARVAELLERLRLAHLARANPHTLSGGEQRRLSVATVLARDPAVLVLDEPTFGQDARTWSELVALLQELLREGTSVAAVTHDRALVAALGAREVVLP</sequence>
<keyword evidence="3" id="KW-0547">Nucleotide-binding</keyword>